<sequence length="69" mass="7869">MSRSIHVTKKKALASLNDGDIEEVKQFRLKKIIKSEYPKYRKSKGKWTDKKDVAPTSASYEGAVKKVLD</sequence>
<proteinExistence type="predicted"/>
<dbReference type="RefSeq" id="WP_285763768.1">
    <property type="nucleotide sequence ID" value="NZ_BSYJ01000003.1"/>
</dbReference>
<protein>
    <submittedName>
        <fullName evidence="1">Uncharacterized protein</fullName>
    </submittedName>
</protein>
<evidence type="ECO:0000313" key="2">
    <source>
        <dbReference type="Proteomes" id="UP001224392"/>
    </source>
</evidence>
<accession>A0ABQ6LYE6</accession>
<evidence type="ECO:0000313" key="1">
    <source>
        <dbReference type="EMBL" id="GMG87129.1"/>
    </source>
</evidence>
<organism evidence="1 2">
    <name type="scientific">Biformimicrobium ophioploci</name>
    <dbReference type="NCBI Taxonomy" id="3036711"/>
    <lineage>
        <taxon>Bacteria</taxon>
        <taxon>Pseudomonadati</taxon>
        <taxon>Pseudomonadota</taxon>
        <taxon>Gammaproteobacteria</taxon>
        <taxon>Cellvibrionales</taxon>
        <taxon>Microbulbiferaceae</taxon>
        <taxon>Biformimicrobium</taxon>
    </lineage>
</organism>
<name>A0ABQ6LYE6_9GAMM</name>
<keyword evidence="2" id="KW-1185">Reference proteome</keyword>
<dbReference type="Proteomes" id="UP001224392">
    <property type="component" value="Unassembled WGS sequence"/>
</dbReference>
<dbReference type="EMBL" id="BSYJ01000003">
    <property type="protein sequence ID" value="GMG87129.1"/>
    <property type="molecule type" value="Genomic_DNA"/>
</dbReference>
<reference evidence="1 2" key="1">
    <citation type="submission" date="2023-04" db="EMBL/GenBank/DDBJ databases">
        <title>Marinobulbifer ophiurae gen. nov., sp. Nov., isolate from tissue of brittle star Ophioplocus japonicus.</title>
        <authorList>
            <person name="Kawano K."/>
            <person name="Sawayama S."/>
            <person name="Nakagawa S."/>
        </authorList>
    </citation>
    <scope>NUCLEOTIDE SEQUENCE [LARGE SCALE GENOMIC DNA]</scope>
    <source>
        <strain evidence="1 2">NKW57</strain>
    </source>
</reference>
<comment type="caution">
    <text evidence="1">The sequence shown here is derived from an EMBL/GenBank/DDBJ whole genome shotgun (WGS) entry which is preliminary data.</text>
</comment>
<gene>
    <name evidence="1" type="ORF">MNKW57_14500</name>
</gene>